<reference evidence="2 3" key="1">
    <citation type="submission" date="2017-01" db="EMBL/GenBank/DDBJ databases">
        <title>Complete Genome Sequence of Vibrio vulnificus FORC_053.</title>
        <authorList>
            <consortium name="Food-borne Pathogen Omics Research Center"/>
            <person name="Chung H.Y."/>
            <person name="Na E.J."/>
            <person name="Song J.S."/>
            <person name="Kim H."/>
            <person name="Lee J.-H."/>
            <person name="Ryu S."/>
            <person name="Choi S.H."/>
        </authorList>
    </citation>
    <scope>NUCLEOTIDE SEQUENCE [LARGE SCALE GENOMIC DNA]</scope>
    <source>
        <strain evidence="2 3">FORC_053</strain>
    </source>
</reference>
<dbReference type="RefSeq" id="WP_118893664.1">
    <property type="nucleotide sequence ID" value="NZ_CP019290.1"/>
</dbReference>
<gene>
    <name evidence="2" type="ORF">FORC53_1373</name>
</gene>
<dbReference type="EMBL" id="CP019290">
    <property type="protein sequence ID" value="AXX59712.1"/>
    <property type="molecule type" value="Genomic_DNA"/>
</dbReference>
<feature type="transmembrane region" description="Helical" evidence="1">
    <location>
        <begin position="64"/>
        <end position="88"/>
    </location>
</feature>
<keyword evidence="1" id="KW-0812">Transmembrane</keyword>
<sequence>MGTTEVSERNEPLKIGGWLILIAIGVIIAPVRLFYFVGVSYPSIFTDGTWEALTTYGSEIYSPLWGPIIIGEIVGNLLFAFLGLYLAYLFFTKRSVFPKWYLGLTITSMAFLLIDAYLVSIVAPEIEMFNSDTTLEVVRSLFSLCVWSPYLLFSQRSKGTFTKART</sequence>
<protein>
    <recommendedName>
        <fullName evidence="4">DUF2569 domain-containing protein</fullName>
    </recommendedName>
</protein>
<accession>A0AAN1UBT6</accession>
<evidence type="ECO:0008006" key="4">
    <source>
        <dbReference type="Google" id="ProtNLM"/>
    </source>
</evidence>
<feature type="transmembrane region" description="Helical" evidence="1">
    <location>
        <begin position="18"/>
        <end position="44"/>
    </location>
</feature>
<dbReference type="AlphaFoldDB" id="A0AAN1UBT6"/>
<evidence type="ECO:0000256" key="1">
    <source>
        <dbReference type="SAM" id="Phobius"/>
    </source>
</evidence>
<evidence type="ECO:0000313" key="2">
    <source>
        <dbReference type="EMBL" id="AXX59712.1"/>
    </source>
</evidence>
<dbReference type="Pfam" id="PF10754">
    <property type="entry name" value="DUF2569"/>
    <property type="match status" value="1"/>
</dbReference>
<dbReference type="Proteomes" id="UP000263418">
    <property type="component" value="Chromosome 1"/>
</dbReference>
<name>A0AAN1UBT6_VIBVL</name>
<feature type="transmembrane region" description="Helical" evidence="1">
    <location>
        <begin position="135"/>
        <end position="153"/>
    </location>
</feature>
<proteinExistence type="predicted"/>
<keyword evidence="1" id="KW-0472">Membrane</keyword>
<dbReference type="InterPro" id="IPR019690">
    <property type="entry name" value="DUF2569"/>
</dbReference>
<feature type="transmembrane region" description="Helical" evidence="1">
    <location>
        <begin position="100"/>
        <end position="123"/>
    </location>
</feature>
<organism evidence="2 3">
    <name type="scientific">Vibrio vulnificus</name>
    <dbReference type="NCBI Taxonomy" id="672"/>
    <lineage>
        <taxon>Bacteria</taxon>
        <taxon>Pseudomonadati</taxon>
        <taxon>Pseudomonadota</taxon>
        <taxon>Gammaproteobacteria</taxon>
        <taxon>Vibrionales</taxon>
        <taxon>Vibrionaceae</taxon>
        <taxon>Vibrio</taxon>
    </lineage>
</organism>
<evidence type="ECO:0000313" key="3">
    <source>
        <dbReference type="Proteomes" id="UP000263418"/>
    </source>
</evidence>
<keyword evidence="1" id="KW-1133">Transmembrane helix</keyword>